<dbReference type="InterPro" id="IPR053135">
    <property type="entry name" value="AKR2_Oxidoreductase"/>
</dbReference>
<organism evidence="2">
    <name type="scientific">marine sediment metagenome</name>
    <dbReference type="NCBI Taxonomy" id="412755"/>
    <lineage>
        <taxon>unclassified sequences</taxon>
        <taxon>metagenomes</taxon>
        <taxon>ecological metagenomes</taxon>
    </lineage>
</organism>
<feature type="domain" description="NADP-dependent oxidoreductase" evidence="1">
    <location>
        <begin position="16"/>
        <end position="171"/>
    </location>
</feature>
<dbReference type="Pfam" id="PF00248">
    <property type="entry name" value="Aldo_ket_red"/>
    <property type="match status" value="1"/>
</dbReference>
<dbReference type="PANTHER" id="PTHR43312:SF1">
    <property type="entry name" value="NADP-DEPENDENT OXIDOREDUCTASE DOMAIN-CONTAINING PROTEIN"/>
    <property type="match status" value="1"/>
</dbReference>
<proteinExistence type="predicted"/>
<evidence type="ECO:0000313" key="2">
    <source>
        <dbReference type="EMBL" id="GAG90752.1"/>
    </source>
</evidence>
<dbReference type="AlphaFoldDB" id="X1CC14"/>
<sequence>MMIHACPNVKTVKSIAFHEAMTQLKNEGRIRYVGLSNHGSNWDSDPEESMEKVLLAAAEDGRFDVMLLAYNFMAREMGEKVLKICNEKKIGTTLMKTDPISLYLEIKNSVEETKKEGKEVSKYYKNLLPRLEKKSVAGVDFMKKFNLSNPKEIRDAAIRFALNNPYVNTICKTYNNFDDVESYIKLSGSHYSKLSEIKLAVYAQAYG</sequence>
<name>X1CC14_9ZZZZ</name>
<gene>
    <name evidence="2" type="ORF">S01H4_44275</name>
</gene>
<protein>
    <recommendedName>
        <fullName evidence="1">NADP-dependent oxidoreductase domain-containing protein</fullName>
    </recommendedName>
</protein>
<evidence type="ECO:0000259" key="1">
    <source>
        <dbReference type="Pfam" id="PF00248"/>
    </source>
</evidence>
<feature type="non-terminal residue" evidence="2">
    <location>
        <position position="207"/>
    </location>
</feature>
<dbReference type="EMBL" id="BART01024532">
    <property type="protein sequence ID" value="GAG90752.1"/>
    <property type="molecule type" value="Genomic_DNA"/>
</dbReference>
<dbReference type="InterPro" id="IPR036812">
    <property type="entry name" value="NAD(P)_OxRdtase_dom_sf"/>
</dbReference>
<dbReference type="SUPFAM" id="SSF51430">
    <property type="entry name" value="NAD(P)-linked oxidoreductase"/>
    <property type="match status" value="1"/>
</dbReference>
<dbReference type="Gene3D" id="3.20.20.100">
    <property type="entry name" value="NADP-dependent oxidoreductase domain"/>
    <property type="match status" value="1"/>
</dbReference>
<comment type="caution">
    <text evidence="2">The sequence shown here is derived from an EMBL/GenBank/DDBJ whole genome shotgun (WGS) entry which is preliminary data.</text>
</comment>
<reference evidence="2" key="1">
    <citation type="journal article" date="2014" name="Front. Microbiol.">
        <title>High frequency of phylogenetically diverse reductive dehalogenase-homologous genes in deep subseafloor sedimentary metagenomes.</title>
        <authorList>
            <person name="Kawai M."/>
            <person name="Futagami T."/>
            <person name="Toyoda A."/>
            <person name="Takaki Y."/>
            <person name="Nishi S."/>
            <person name="Hori S."/>
            <person name="Arai W."/>
            <person name="Tsubouchi T."/>
            <person name="Morono Y."/>
            <person name="Uchiyama I."/>
            <person name="Ito T."/>
            <person name="Fujiyama A."/>
            <person name="Inagaki F."/>
            <person name="Takami H."/>
        </authorList>
    </citation>
    <scope>NUCLEOTIDE SEQUENCE</scope>
    <source>
        <strain evidence="2">Expedition CK06-06</strain>
    </source>
</reference>
<dbReference type="PANTHER" id="PTHR43312">
    <property type="entry name" value="D-THREO-ALDOSE 1-DEHYDROGENASE"/>
    <property type="match status" value="1"/>
</dbReference>
<accession>X1CC14</accession>
<dbReference type="InterPro" id="IPR023210">
    <property type="entry name" value="NADP_OxRdtase_dom"/>
</dbReference>